<evidence type="ECO:0000259" key="4">
    <source>
        <dbReference type="Pfam" id="PF20640"/>
    </source>
</evidence>
<dbReference type="GO" id="GO:0001163">
    <property type="term" value="F:RNA polymerase I transcription regulatory region sequence-specific DNA binding"/>
    <property type="evidence" value="ECO:0007669"/>
    <property type="project" value="TreeGrafter"/>
</dbReference>
<dbReference type="Proteomes" id="UP001316803">
    <property type="component" value="Unassembled WGS sequence"/>
</dbReference>
<reference evidence="5 6" key="1">
    <citation type="submission" date="2022-12" db="EMBL/GenBank/DDBJ databases">
        <title>Genomic features and morphological characterization of a novel Knufia sp. strain isolated from spacecraft assembly facility.</title>
        <authorList>
            <person name="Teixeira M."/>
            <person name="Chander A.M."/>
            <person name="Stajich J.E."/>
            <person name="Venkateswaran K."/>
        </authorList>
    </citation>
    <scope>NUCLEOTIDE SEQUENCE [LARGE SCALE GENOMIC DNA]</scope>
    <source>
        <strain evidence="5 6">FJI-L2-BK-P2</strain>
    </source>
</reference>
<dbReference type="GO" id="GO:0070860">
    <property type="term" value="C:RNA polymerase I core factor complex"/>
    <property type="evidence" value="ECO:0007669"/>
    <property type="project" value="TreeGrafter"/>
</dbReference>
<feature type="compositionally biased region" description="Polar residues" evidence="1">
    <location>
        <begin position="969"/>
        <end position="992"/>
    </location>
</feature>
<dbReference type="GO" id="GO:0001179">
    <property type="term" value="F:RNA polymerase I general transcription initiation factor binding"/>
    <property type="evidence" value="ECO:0007669"/>
    <property type="project" value="TreeGrafter"/>
</dbReference>
<feature type="region of interest" description="Disordered" evidence="1">
    <location>
        <begin position="549"/>
        <end position="569"/>
    </location>
</feature>
<dbReference type="GO" id="GO:0042790">
    <property type="term" value="P:nucleolar large rRNA transcription by RNA polymerase I"/>
    <property type="evidence" value="ECO:0007669"/>
    <property type="project" value="TreeGrafter"/>
</dbReference>
<organism evidence="5 6">
    <name type="scientific">Knufia fluminis</name>
    <dbReference type="NCBI Taxonomy" id="191047"/>
    <lineage>
        <taxon>Eukaryota</taxon>
        <taxon>Fungi</taxon>
        <taxon>Dikarya</taxon>
        <taxon>Ascomycota</taxon>
        <taxon>Pezizomycotina</taxon>
        <taxon>Eurotiomycetes</taxon>
        <taxon>Chaetothyriomycetidae</taxon>
        <taxon>Chaetothyriales</taxon>
        <taxon>Trichomeriaceae</taxon>
        <taxon>Knufia</taxon>
    </lineage>
</organism>
<dbReference type="EMBL" id="JAKLMC020000001">
    <property type="protein sequence ID" value="KAK5958854.1"/>
    <property type="molecule type" value="Genomic_DNA"/>
</dbReference>
<evidence type="ECO:0000313" key="6">
    <source>
        <dbReference type="Proteomes" id="UP001316803"/>
    </source>
</evidence>
<sequence>MAEEERRWRQRHAHESSTISLGAFGTASYHENAQQWTFLRNGLAEPNLDDQENGTDEDTTSLLRILSNIETVAESRYEDEISNVGTTDNILHTQYSELAAASSTIQAILHSNTRASNARTNGDTVSFGNAVWLGPDGQDSGNLTVPVTAYAAGPGRDLLHIACVSRQSFEYASEKQVSSTTRIPSLAGGPQTAWAGVRSIEQVVFSRRDPEGHGGTFLAVRQASQTSVFEPLLRRDVYASTSSTDRSSLDPNRLLALPRSHTGGHDHADVCFHPHDHRKLAVVDVQGNWSIWRIGGRRTHTSGVLYKVALQTSNKIFSWEDKKRPAGVELYFDGWHRVLWIAGKQDDVDRLLVCNRQDAKLFDIKGTDKDEICSVDVRLDTRKENAYILDMQPGPSPNTCFILTTSRLLVFDFAQKEWKDTGSTRGPALLCAWQHFQDASALSLRMTTLELGDAVLIALYSTNTRLVQLYLMRLSHIDGTLYTTADDPSTFRLPEGLADSPIASLRLATMETSGHGHISKGQVPHVLQIVVQREDLSIATVVAELSTPHLKRSSKDRPTLRLPPNRSMHRSERYVDEIDDEDDLTGFIVGDDEVEESEYGEDAGDASQDGSPDTAVTNEPEKQTSKVFREITAGKSGGDAMAKVLHEATNGLPTSRRDIPKALEAFESVLEEPLALTGISGVVLLSDLFDDDTKIEDIETDSAILDRALPMIGSAVQDRLLISTSRDESSRPLLQTYEDLFEQYVNNLNPTVPDRDRVQRERQVRDVALDLYLSNRTVRRLPASIAQHVSTDAAGTIPDSDPMIFSDPIMQQDLVSRRTPAPTSASQPVPRPPSSQVPAPATKPSPLEDALARLSSYTTISRPPAEAIMESTSSHISSLLAHLPESADANPDDYDWQTTELNLAAGDDTDAAKMSSKADRKAERLAKARKKSGDILLDRSAPARTLVSKTGASQPEANIMSEGPEPAEESSQAVMPMTSTQPVRGTHTNRAVTGTKKKKKRIAGF</sequence>
<dbReference type="Pfam" id="PF10214">
    <property type="entry name" value="Rrn6_beta-prop"/>
    <property type="match status" value="1"/>
</dbReference>
<feature type="region of interest" description="Disordered" evidence="1">
    <location>
        <begin position="815"/>
        <end position="846"/>
    </location>
</feature>
<dbReference type="Pfam" id="PF20639">
    <property type="entry name" value="Rrn6_K-rich"/>
    <property type="match status" value="1"/>
</dbReference>
<feature type="region of interest" description="Disordered" evidence="1">
    <location>
        <begin position="596"/>
        <end position="623"/>
    </location>
</feature>
<feature type="compositionally biased region" description="Polar residues" evidence="1">
    <location>
        <begin position="608"/>
        <end position="617"/>
    </location>
</feature>
<feature type="compositionally biased region" description="Basic residues" evidence="1">
    <location>
        <begin position="995"/>
        <end position="1005"/>
    </location>
</feature>
<dbReference type="InterPro" id="IPR048536">
    <property type="entry name" value="Rrn6_K-rich"/>
</dbReference>
<dbReference type="InterPro" id="IPR019350">
    <property type="entry name" value="RNA_pol_I-sp_TIF_RRN6-like"/>
</dbReference>
<evidence type="ECO:0008006" key="7">
    <source>
        <dbReference type="Google" id="ProtNLM"/>
    </source>
</evidence>
<keyword evidence="6" id="KW-1185">Reference proteome</keyword>
<evidence type="ECO:0000259" key="2">
    <source>
        <dbReference type="Pfam" id="PF10214"/>
    </source>
</evidence>
<dbReference type="InterPro" id="IPR048535">
    <property type="entry name" value="RRN6_beta-prop"/>
</dbReference>
<feature type="region of interest" description="Disordered" evidence="1">
    <location>
        <begin position="939"/>
        <end position="1005"/>
    </location>
</feature>
<dbReference type="AlphaFoldDB" id="A0AAN8EMA3"/>
<feature type="domain" description="RRN6 helical bundle" evidence="4">
    <location>
        <begin position="587"/>
        <end position="774"/>
    </location>
</feature>
<evidence type="ECO:0000256" key="1">
    <source>
        <dbReference type="SAM" id="MobiDB-lite"/>
    </source>
</evidence>
<evidence type="ECO:0000313" key="5">
    <source>
        <dbReference type="EMBL" id="KAK5958854.1"/>
    </source>
</evidence>
<gene>
    <name evidence="5" type="ORF">OHC33_000698</name>
</gene>
<accession>A0AAN8EMA3</accession>
<comment type="caution">
    <text evidence="5">The sequence shown here is derived from an EMBL/GenBank/DDBJ whole genome shotgun (WGS) entry which is preliminary data.</text>
</comment>
<evidence type="ECO:0000259" key="3">
    <source>
        <dbReference type="Pfam" id="PF20639"/>
    </source>
</evidence>
<feature type="domain" description="RRN6 K-rich C-terminal" evidence="3">
    <location>
        <begin position="880"/>
        <end position="1005"/>
    </location>
</feature>
<protein>
    <recommendedName>
        <fullName evidence="7">RNA polymerase I-specific transcription initiation factor RRN6-like protein</fullName>
    </recommendedName>
</protein>
<dbReference type="PANTHER" id="PTHR28221">
    <property type="entry name" value="RNA POLYMERASE I-SPECIFIC TRANSCRIPTION INITIATION FACTOR RRN6"/>
    <property type="match status" value="1"/>
</dbReference>
<dbReference type="InterPro" id="IPR048537">
    <property type="entry name" value="RRN6_HB"/>
</dbReference>
<dbReference type="Pfam" id="PF20640">
    <property type="entry name" value="Rrn6_HB"/>
    <property type="match status" value="1"/>
</dbReference>
<dbReference type="PANTHER" id="PTHR28221:SF2">
    <property type="entry name" value="RNA POLYMERASE I-SPECIFIC TRANSCRIPTION INITIATION FACTOR RRN6"/>
    <property type="match status" value="1"/>
</dbReference>
<feature type="compositionally biased region" description="Polar residues" evidence="1">
    <location>
        <begin position="947"/>
        <end position="956"/>
    </location>
</feature>
<feature type="domain" description="RRN6 beta-propeller" evidence="2">
    <location>
        <begin position="122"/>
        <end position="494"/>
    </location>
</feature>
<proteinExistence type="predicted"/>
<name>A0AAN8EMA3_9EURO</name>